<reference evidence="2 3" key="1">
    <citation type="journal article" date="2009" name="J. Bacteriol.">
        <title>The genome of Thermosipho africanus TCF52B: lateral genetic connections to the Firmicutes and Archaea.</title>
        <authorList>
            <person name="Nesboe C.L."/>
            <person name="Bapteste E."/>
            <person name="Curtis B."/>
            <person name="Dahle H."/>
            <person name="Lopez P."/>
            <person name="Macleod D."/>
            <person name="Dlutek M."/>
            <person name="Bowman S."/>
            <person name="Zhaxybayeva O."/>
            <person name="Birkeland N.-K."/>
            <person name="Doolittle W.F."/>
        </authorList>
    </citation>
    <scope>NUCLEOTIDE SEQUENCE [LARGE SCALE GENOMIC DNA]</scope>
    <source>
        <strain evidence="2 3">TCF52B</strain>
    </source>
</reference>
<feature type="transmembrane region" description="Helical" evidence="1">
    <location>
        <begin position="21"/>
        <end position="37"/>
    </location>
</feature>
<dbReference type="STRING" id="484019.THA_1953"/>
<accession>B7IEE8</accession>
<keyword evidence="1" id="KW-0472">Membrane</keyword>
<dbReference type="HOGENOM" id="CLU_3104876_0_0_0"/>
<keyword evidence="3" id="KW-1185">Reference proteome</keyword>
<name>B7IEE8_THEAB</name>
<keyword evidence="1" id="KW-0812">Transmembrane</keyword>
<evidence type="ECO:0000256" key="1">
    <source>
        <dbReference type="SAM" id="Phobius"/>
    </source>
</evidence>
<keyword evidence="1" id="KW-1133">Transmembrane helix</keyword>
<evidence type="ECO:0000313" key="3">
    <source>
        <dbReference type="Proteomes" id="UP000002453"/>
    </source>
</evidence>
<sequence>MCGSVKKPGDRLKKIKKLCNFKIFYVNIVYFFAMIFSKRLQKVIECNIIIT</sequence>
<dbReference type="Proteomes" id="UP000002453">
    <property type="component" value="Chromosome"/>
</dbReference>
<organism evidence="2 3">
    <name type="scientific">Thermosipho africanus (strain TCF52B)</name>
    <dbReference type="NCBI Taxonomy" id="484019"/>
    <lineage>
        <taxon>Bacteria</taxon>
        <taxon>Thermotogati</taxon>
        <taxon>Thermotogota</taxon>
        <taxon>Thermotogae</taxon>
        <taxon>Thermotogales</taxon>
        <taxon>Fervidobacteriaceae</taxon>
        <taxon>Thermosipho</taxon>
    </lineage>
</organism>
<gene>
    <name evidence="2" type="ordered locus">THA_1953</name>
</gene>
<dbReference type="KEGG" id="taf:THA_1953"/>
<proteinExistence type="predicted"/>
<dbReference type="EMBL" id="CP001185">
    <property type="protein sequence ID" value="ACJ76375.1"/>
    <property type="molecule type" value="Genomic_DNA"/>
</dbReference>
<dbReference type="AlphaFoldDB" id="B7IEE8"/>
<protein>
    <submittedName>
        <fullName evidence="2">Uncharacterized protein</fullName>
    </submittedName>
</protein>
<evidence type="ECO:0000313" key="2">
    <source>
        <dbReference type="EMBL" id="ACJ76375.1"/>
    </source>
</evidence>